<name>A0A914H7D2_GLORO</name>
<organism evidence="2 3">
    <name type="scientific">Globodera rostochiensis</name>
    <name type="common">Golden nematode worm</name>
    <name type="synonym">Heterodera rostochiensis</name>
    <dbReference type="NCBI Taxonomy" id="31243"/>
    <lineage>
        <taxon>Eukaryota</taxon>
        <taxon>Metazoa</taxon>
        <taxon>Ecdysozoa</taxon>
        <taxon>Nematoda</taxon>
        <taxon>Chromadorea</taxon>
        <taxon>Rhabditida</taxon>
        <taxon>Tylenchina</taxon>
        <taxon>Tylenchomorpha</taxon>
        <taxon>Tylenchoidea</taxon>
        <taxon>Heteroderidae</taxon>
        <taxon>Heteroderinae</taxon>
        <taxon>Globodera</taxon>
    </lineage>
</organism>
<dbReference type="Gene3D" id="3.40.33.10">
    <property type="entry name" value="CAP"/>
    <property type="match status" value="1"/>
</dbReference>
<reference evidence="3" key="1">
    <citation type="submission" date="2022-11" db="UniProtKB">
        <authorList>
            <consortium name="WormBaseParasite"/>
        </authorList>
    </citation>
    <scope>IDENTIFICATION</scope>
</reference>
<feature type="compositionally biased region" description="Acidic residues" evidence="1">
    <location>
        <begin position="1"/>
        <end position="25"/>
    </location>
</feature>
<feature type="region of interest" description="Disordered" evidence="1">
    <location>
        <begin position="368"/>
        <end position="399"/>
    </location>
</feature>
<sequence>MTVEEEEEMEEVEDGKKEEEEEEWKEDGRRGKGGRIGDVGGFENSKRNEDFNYVPDFVEEDAADSYNNANAIINNNAKNGNFYNANGQQIIGQNEWQRKQRILRVKTDEKFTLKYQINTEEGQVIVDYINKARAVIARGEATNLPIASGMNQIKWKRSLASEAVKLLGTNQNRPVNILDLEVVHLIAGGYGQGTDASDYGTQQNGDDEQQSGGYGYRNRDYEYFSSLDKNFIELKATDVLLMTVKNYLEMFMGQKGLNCDVNSCKATCKVPKRNREVPIKREDENPSEYFCYPYELIYDHTHSIGCAVHFETKRKTELRGKLVCIMSTQHGHKKMLHHHNVFKVGSSCSNCERNFTCNAKSRLCVKRDEERRRPPNVRGAQRRQNAGSNYASALPVTAT</sequence>
<dbReference type="WBParaSite" id="Gr19_v10_g139.t1">
    <property type="protein sequence ID" value="Gr19_v10_g139.t1"/>
    <property type="gene ID" value="Gr19_v10_g139"/>
</dbReference>
<keyword evidence="2" id="KW-1185">Reference proteome</keyword>
<dbReference type="SUPFAM" id="SSF55797">
    <property type="entry name" value="PR-1-like"/>
    <property type="match status" value="1"/>
</dbReference>
<feature type="compositionally biased region" description="Polar residues" evidence="1">
    <location>
        <begin position="382"/>
        <end position="391"/>
    </location>
</feature>
<dbReference type="Proteomes" id="UP000887572">
    <property type="component" value="Unplaced"/>
</dbReference>
<dbReference type="AlphaFoldDB" id="A0A914H7D2"/>
<proteinExistence type="predicted"/>
<dbReference type="InterPro" id="IPR035940">
    <property type="entry name" value="CAP_sf"/>
</dbReference>
<evidence type="ECO:0000313" key="2">
    <source>
        <dbReference type="Proteomes" id="UP000887572"/>
    </source>
</evidence>
<feature type="region of interest" description="Disordered" evidence="1">
    <location>
        <begin position="1"/>
        <end position="43"/>
    </location>
</feature>
<protein>
    <submittedName>
        <fullName evidence="3">Uncharacterized protein</fullName>
    </submittedName>
</protein>
<evidence type="ECO:0000313" key="3">
    <source>
        <dbReference type="WBParaSite" id="Gr19_v10_g139.t1"/>
    </source>
</evidence>
<evidence type="ECO:0000256" key="1">
    <source>
        <dbReference type="SAM" id="MobiDB-lite"/>
    </source>
</evidence>
<accession>A0A914H7D2</accession>